<dbReference type="InterPro" id="IPR004276">
    <property type="entry name" value="GlycoTrans_28_N"/>
</dbReference>
<dbReference type="PANTHER" id="PTHR48050">
    <property type="entry name" value="STEROL 3-BETA-GLUCOSYLTRANSFERASE"/>
    <property type="match status" value="1"/>
</dbReference>
<gene>
    <name evidence="5" type="ORF">JOF53_000788</name>
</gene>
<keyword evidence="5" id="KW-0808">Transferase</keyword>
<feature type="domain" description="Rhodanese" evidence="4">
    <location>
        <begin position="256"/>
        <end position="325"/>
    </location>
</feature>
<dbReference type="InterPro" id="IPR002213">
    <property type="entry name" value="UDP_glucos_trans"/>
</dbReference>
<keyword evidence="5" id="KW-0328">Glycosyltransferase</keyword>
<accession>A0ABS5A5P7</accession>
<dbReference type="EC" id="2.4.1.310" evidence="5"/>
<evidence type="ECO:0000256" key="1">
    <source>
        <dbReference type="ARBA" id="ARBA00004660"/>
    </source>
</evidence>
<keyword evidence="6" id="KW-1185">Reference proteome</keyword>
<reference evidence="5 6" key="1">
    <citation type="submission" date="2021-03" db="EMBL/GenBank/DDBJ databases">
        <title>Sequencing the genomes of 1000 actinobacteria strains.</title>
        <authorList>
            <person name="Klenk H.-P."/>
        </authorList>
    </citation>
    <scope>NUCLEOTIDE SEQUENCE [LARGE SCALE GENOMIC DNA]</scope>
    <source>
        <strain evidence="5 6">DSM 44580</strain>
    </source>
</reference>
<dbReference type="SUPFAM" id="SSF53756">
    <property type="entry name" value="UDP-Glycosyltransferase/glycogen phosphorylase"/>
    <property type="match status" value="1"/>
</dbReference>
<dbReference type="PROSITE" id="PS50206">
    <property type="entry name" value="RHODANESE_3"/>
    <property type="match status" value="1"/>
</dbReference>
<dbReference type="CDD" id="cd03784">
    <property type="entry name" value="GT1_Gtf-like"/>
    <property type="match status" value="1"/>
</dbReference>
<evidence type="ECO:0000256" key="3">
    <source>
        <dbReference type="SAM" id="MobiDB-lite"/>
    </source>
</evidence>
<dbReference type="Proteomes" id="UP001519363">
    <property type="component" value="Unassembled WGS sequence"/>
</dbReference>
<dbReference type="InterPro" id="IPR050426">
    <property type="entry name" value="Glycosyltransferase_28"/>
</dbReference>
<dbReference type="GO" id="GO:0016757">
    <property type="term" value="F:glycosyltransferase activity"/>
    <property type="evidence" value="ECO:0007669"/>
    <property type="project" value="UniProtKB-KW"/>
</dbReference>
<feature type="region of interest" description="Disordered" evidence="3">
    <location>
        <begin position="403"/>
        <end position="424"/>
    </location>
</feature>
<dbReference type="Pfam" id="PF03033">
    <property type="entry name" value="Glyco_transf_28"/>
    <property type="match status" value="1"/>
</dbReference>
<protein>
    <submittedName>
        <fullName evidence="5">Vancomycin aglycone glucosyltransferase</fullName>
        <ecNumber evidence="5">2.4.1.310</ecNumber>
    </submittedName>
</protein>
<dbReference type="Pfam" id="PF06722">
    <property type="entry name" value="EryCIII-like_C"/>
    <property type="match status" value="1"/>
</dbReference>
<comment type="pathway">
    <text evidence="1">Antibiotic biosynthesis; vancomycin biosynthesis.</text>
</comment>
<proteinExistence type="predicted"/>
<evidence type="ECO:0000259" key="4">
    <source>
        <dbReference type="PROSITE" id="PS50206"/>
    </source>
</evidence>
<comment type="caution">
    <text evidence="5">The sequence shown here is derived from an EMBL/GenBank/DDBJ whole genome shotgun (WGS) entry which is preliminary data.</text>
</comment>
<sequence>MRFAVLGQGTRGDLYPLLGLARTLLARGHEVVVLEYDEYAEDVRTAGLPFHEVAQGSQCASVFANVPEGRATRRTEWATEQLYFEASLASALPFTRALAALPRPDVLLAPTMHLGAMLGADLLGLPLVPTFVGTSVPSRFDTRAPDGVRDREEARTQRLIDRVTRSRVAALRAGVGLPPAGASHARVDRLGGLVFAPAPLAGLLPGVPASFEIAGYPAYYGAEEHRLPGELLDFLTGEGPPVVVCSIGDGWARALPEPLRRLAEEAGRGRFRLLIVGGRMGGLAPGPGTRIAGQVNLVEVLGHADVSVNHGGMGTLVAALRNAVPSVLMSQWPDGRRNAALLDRQGLGVDVGSAPTAAEVLAAVDRAFTDPGIRRALGAAGDALRHDPEPADVLLARLGRAAESRVEGRNGRVPTSPGRGRAPR</sequence>
<name>A0ABS5A5P7_9PSEU</name>
<dbReference type="EMBL" id="JAGIOO010000001">
    <property type="protein sequence ID" value="MBP2471916.1"/>
    <property type="molecule type" value="Genomic_DNA"/>
</dbReference>
<dbReference type="Gene3D" id="3.40.50.2000">
    <property type="entry name" value="Glycogen Phosphorylase B"/>
    <property type="match status" value="2"/>
</dbReference>
<evidence type="ECO:0000313" key="6">
    <source>
        <dbReference type="Proteomes" id="UP001519363"/>
    </source>
</evidence>
<dbReference type="RefSeq" id="WP_086781672.1">
    <property type="nucleotide sequence ID" value="NZ_JAGIOO010000001.1"/>
</dbReference>
<dbReference type="InterPro" id="IPR001763">
    <property type="entry name" value="Rhodanese-like_dom"/>
</dbReference>
<dbReference type="InterPro" id="IPR010610">
    <property type="entry name" value="EryCIII-like_C"/>
</dbReference>
<keyword evidence="2" id="KW-0045">Antibiotic biosynthesis</keyword>
<evidence type="ECO:0000256" key="2">
    <source>
        <dbReference type="ARBA" id="ARBA00023194"/>
    </source>
</evidence>
<organism evidence="5 6">
    <name type="scientific">Crossiella equi</name>
    <dbReference type="NCBI Taxonomy" id="130796"/>
    <lineage>
        <taxon>Bacteria</taxon>
        <taxon>Bacillati</taxon>
        <taxon>Actinomycetota</taxon>
        <taxon>Actinomycetes</taxon>
        <taxon>Pseudonocardiales</taxon>
        <taxon>Pseudonocardiaceae</taxon>
        <taxon>Crossiella</taxon>
    </lineage>
</organism>
<dbReference type="PANTHER" id="PTHR48050:SF13">
    <property type="entry name" value="STEROL 3-BETA-GLUCOSYLTRANSFERASE UGT80A2"/>
    <property type="match status" value="1"/>
</dbReference>
<evidence type="ECO:0000313" key="5">
    <source>
        <dbReference type="EMBL" id="MBP2471916.1"/>
    </source>
</evidence>